<dbReference type="Gene3D" id="3.40.50.1820">
    <property type="entry name" value="alpha/beta hydrolase"/>
    <property type="match status" value="1"/>
</dbReference>
<keyword evidence="2" id="KW-1185">Reference proteome</keyword>
<dbReference type="Proteomes" id="UP000490386">
    <property type="component" value="Unassembled WGS sequence"/>
</dbReference>
<dbReference type="GO" id="GO:0016787">
    <property type="term" value="F:hydrolase activity"/>
    <property type="evidence" value="ECO:0007669"/>
    <property type="project" value="UniProtKB-KW"/>
</dbReference>
<sequence>MRRSATRLWWWALDYAYVVAQQARAAFDRTDPAMFLDGHRAPVVVVPGVYEPWRFMLPLIRTIHAMGHPVHVLDPLGFNRKPVPDAAAHLVEALEGQDLEDVIIVAHSKGGLVGKYAMTRGAGVPRIRSMLAVATPFGGSSYARLLFTPSLRIFSPRDRTILALSLEKEVNSRIVSVFGCFDPHIPKGSFLLGAENVQLDTGGHFRVLEHPRVLVEFERLAAQPTEH</sequence>
<dbReference type="EMBL" id="WBJX01000007">
    <property type="protein sequence ID" value="KAB1636313.1"/>
    <property type="molecule type" value="Genomic_DNA"/>
</dbReference>
<proteinExistence type="predicted"/>
<accession>A0A7J5AXX0</accession>
<protein>
    <submittedName>
        <fullName evidence="1">Alpha/beta hydrolase</fullName>
    </submittedName>
</protein>
<keyword evidence="1" id="KW-0378">Hydrolase</keyword>
<gene>
    <name evidence="1" type="ORF">F8O03_17255</name>
</gene>
<dbReference type="OrthoDB" id="9770427at2"/>
<name>A0A7J5AXX0_9MICO</name>
<reference evidence="1 2" key="1">
    <citation type="submission" date="2019-09" db="EMBL/GenBank/DDBJ databases">
        <title>Phylogeny of genus Pseudoclavibacter and closely related genus.</title>
        <authorList>
            <person name="Li Y."/>
        </authorList>
    </citation>
    <scope>NUCLEOTIDE SEQUENCE [LARGE SCALE GENOMIC DNA]</scope>
    <source>
        <strain evidence="1 2">THG-MD12</strain>
    </source>
</reference>
<organism evidence="1 2">
    <name type="scientific">Pseudoclavibacter terrae</name>
    <dbReference type="NCBI Taxonomy" id="1530195"/>
    <lineage>
        <taxon>Bacteria</taxon>
        <taxon>Bacillati</taxon>
        <taxon>Actinomycetota</taxon>
        <taxon>Actinomycetes</taxon>
        <taxon>Micrococcales</taxon>
        <taxon>Microbacteriaceae</taxon>
        <taxon>Pseudoclavibacter</taxon>
    </lineage>
</organism>
<comment type="caution">
    <text evidence="1">The sequence shown here is derived from an EMBL/GenBank/DDBJ whole genome shotgun (WGS) entry which is preliminary data.</text>
</comment>
<evidence type="ECO:0000313" key="1">
    <source>
        <dbReference type="EMBL" id="KAB1636313.1"/>
    </source>
</evidence>
<evidence type="ECO:0000313" key="2">
    <source>
        <dbReference type="Proteomes" id="UP000490386"/>
    </source>
</evidence>
<dbReference type="AlphaFoldDB" id="A0A7J5AXX0"/>
<dbReference type="SUPFAM" id="SSF53474">
    <property type="entry name" value="alpha/beta-Hydrolases"/>
    <property type="match status" value="1"/>
</dbReference>
<dbReference type="InterPro" id="IPR029058">
    <property type="entry name" value="AB_hydrolase_fold"/>
</dbReference>